<comment type="caution">
    <text evidence="2">The sequence shown here is derived from an EMBL/GenBank/DDBJ whole genome shotgun (WGS) entry which is preliminary data.</text>
</comment>
<name>A0ABW7D2Y9_9GAMM</name>
<reference evidence="2 3" key="1">
    <citation type="submission" date="2024-09" db="EMBL/GenBank/DDBJ databases">
        <authorList>
            <consortium name="All-Russian atlas of soil microorganisms"/>
            <consortium name="as a basis for the search for new antimicrobial producers and enzymes with unique properties"/>
            <person name="Sokolova E.A."/>
            <person name="Voronina E.N."/>
        </authorList>
    </citation>
    <scope>NUCLEOTIDE SEQUENCE [LARGE SCALE GENOMIC DNA]</scope>
    <source>
        <strain evidence="2 3">AF-22b-331.1</strain>
    </source>
</reference>
<evidence type="ECO:0000256" key="1">
    <source>
        <dbReference type="SAM" id="MobiDB-lite"/>
    </source>
</evidence>
<feature type="compositionally biased region" description="Low complexity" evidence="1">
    <location>
        <begin position="32"/>
        <end position="42"/>
    </location>
</feature>
<gene>
    <name evidence="2" type="ORF">ACEU0G_001925</name>
</gene>
<protein>
    <submittedName>
        <fullName evidence="2">Uncharacterized protein</fullName>
    </submittedName>
</protein>
<dbReference type="RefSeq" id="WP_394164798.1">
    <property type="nucleotide sequence ID" value="NZ_JBHGCJ010000023.1"/>
</dbReference>
<keyword evidence="3" id="KW-1185">Reference proteome</keyword>
<dbReference type="EMBL" id="JBHGCJ010000023">
    <property type="protein sequence ID" value="MFG6111586.1"/>
    <property type="molecule type" value="Genomic_DNA"/>
</dbReference>
<dbReference type="Proteomes" id="UP001605261">
    <property type="component" value="Unassembled WGS sequence"/>
</dbReference>
<proteinExistence type="predicted"/>
<evidence type="ECO:0000313" key="3">
    <source>
        <dbReference type="Proteomes" id="UP001605261"/>
    </source>
</evidence>
<organism evidence="2 3">
    <name type="scientific">Stenotrophomonas nematodicola</name>
    <dbReference type="NCBI Taxonomy" id="2656746"/>
    <lineage>
        <taxon>Bacteria</taxon>
        <taxon>Pseudomonadati</taxon>
        <taxon>Pseudomonadota</taxon>
        <taxon>Gammaproteobacteria</taxon>
        <taxon>Lysobacterales</taxon>
        <taxon>Lysobacteraceae</taxon>
        <taxon>Stenotrophomonas</taxon>
    </lineage>
</organism>
<evidence type="ECO:0000313" key="2">
    <source>
        <dbReference type="EMBL" id="MFG6111586.1"/>
    </source>
</evidence>
<accession>A0ABW7D2Y9</accession>
<sequence length="159" mass="17501">MFDLHRRRLAWLRAAMSRSPALRRSPGRDDAPPAATAAYSPALRHGESGTADAFRARLAADAVERARIRLDPTHVPVELRGIMPLAEHWGICDDAIREGMQDAESQASKEAMADAVNPHNATITAWLDRRPVGGLMSDEAAAFMYLQLGLTELALFREE</sequence>
<feature type="region of interest" description="Disordered" evidence="1">
    <location>
        <begin position="20"/>
        <end position="43"/>
    </location>
</feature>